<name>A0A7I8E058_9FIRM</name>
<dbReference type="KEGG" id="fit:Fi14EGH31_13980"/>
<gene>
    <name evidence="1" type="ORF">Fi14EGH31_13980</name>
    <name evidence="2" type="ORF">LJD74_13870</name>
</gene>
<dbReference type="Proteomes" id="UP001197827">
    <property type="component" value="Unassembled WGS sequence"/>
</dbReference>
<reference evidence="2" key="3">
    <citation type="submission" date="2021-10" db="EMBL/GenBank/DDBJ databases">
        <title>Collection of gut derived symbiotic bacterial strains cultured from healthy donors.</title>
        <authorList>
            <person name="Lin H."/>
            <person name="Littmann E."/>
            <person name="Kohout C."/>
            <person name="Pamer E.G."/>
        </authorList>
    </citation>
    <scope>NUCLEOTIDE SEQUENCE</scope>
    <source>
        <strain evidence="2">DFI.5.2</strain>
    </source>
</reference>
<dbReference type="AlphaFoldDB" id="A0A7I8E058"/>
<dbReference type="EMBL" id="AP024085">
    <property type="protein sequence ID" value="BCL57686.1"/>
    <property type="molecule type" value="Genomic_DNA"/>
</dbReference>
<reference evidence="1" key="1">
    <citation type="journal article" date="2020" name="Microbiol. Resour. Announc.">
        <title>Complete Genome Sequence of Faecalibacillus intestinalis JCM 34082, Isolated from Feces from a Healthy Japanese Female.</title>
        <authorList>
            <person name="Sakamoto M."/>
            <person name="Ikeyama N."/>
            <person name="Toyoda A."/>
            <person name="Murakami T."/>
            <person name="Mori H."/>
            <person name="Ohkuma M."/>
        </authorList>
    </citation>
    <scope>NUCLEOTIDE SEQUENCE</scope>
    <source>
        <strain evidence="1">14EGH31</strain>
    </source>
</reference>
<proteinExistence type="predicted"/>
<protein>
    <submittedName>
        <fullName evidence="2">Siphovirus ReqiPepy6 Gp37-like family protein</fullName>
    </submittedName>
</protein>
<evidence type="ECO:0000313" key="3">
    <source>
        <dbReference type="Proteomes" id="UP000593842"/>
    </source>
</evidence>
<dbReference type="EMBL" id="JAJDKQ010000041">
    <property type="protein sequence ID" value="MCB8563075.1"/>
    <property type="molecule type" value="Genomic_DNA"/>
</dbReference>
<dbReference type="RefSeq" id="WP_117574536.1">
    <property type="nucleotide sequence ID" value="NZ_JAJDKQ010000041.1"/>
</dbReference>
<accession>A0A7I8E058</accession>
<organism evidence="1 3">
    <name type="scientific">Faecalibacillus intestinalis</name>
    <dbReference type="NCBI Taxonomy" id="1982626"/>
    <lineage>
        <taxon>Bacteria</taxon>
        <taxon>Bacillati</taxon>
        <taxon>Bacillota</taxon>
        <taxon>Erysipelotrichia</taxon>
        <taxon>Erysipelotrichales</taxon>
        <taxon>Coprobacillaceae</taxon>
        <taxon>Faecalibacillus</taxon>
    </lineage>
</organism>
<reference evidence="3" key="2">
    <citation type="submission" date="2020-09" db="EMBL/GenBank/DDBJ databases">
        <title>Complete genome sequencing of Faecalibacillus intestinalis strain 14EGH31.</title>
        <authorList>
            <person name="Sakamoto M."/>
            <person name="Murakami T."/>
            <person name="Mori H."/>
        </authorList>
    </citation>
    <scope>NUCLEOTIDE SEQUENCE [LARGE SCALE GENOMIC DNA]</scope>
    <source>
        <strain evidence="3">14EGH31</strain>
    </source>
</reference>
<evidence type="ECO:0000313" key="2">
    <source>
        <dbReference type="EMBL" id="MCB8563075.1"/>
    </source>
</evidence>
<sequence>MMMEFIYTDPNGIEQGPLLNCSLDLEIGTYDKAKNDFEITVSTDSWDRKLTYDSKFYCVGTEFGGIVKSIEIDTEAEEVKIGGICPRKLLANDIIQPKKRTDEYYEFIGEANECIREYINSSTDFFNYIENKSKSVSLKKKLADFFVVSQEDSGITINYQARYYNTLQAFETMLNDANAKLKLIWNKDGHIELSVEPIINYSEKLQFDNDYNLQIIAKKDINQCNHCIGLGKGDLQERQVVHVFKINDQYLELSEIDDDSMIPSELNTMTYDYSNVESIQELIDGTKTKLKEAQTDNSLEITFDNLSPEIGDIVGAKEYITGISMQKPIVQKIVKCTFEKDYTDCDIDYKVGD</sequence>
<dbReference type="Proteomes" id="UP000593842">
    <property type="component" value="Chromosome"/>
</dbReference>
<evidence type="ECO:0000313" key="1">
    <source>
        <dbReference type="EMBL" id="BCL57686.1"/>
    </source>
</evidence>